<accession>A0A2U9Q1H2</accession>
<evidence type="ECO:0000313" key="1">
    <source>
        <dbReference type="EMBL" id="AWT58079.1"/>
    </source>
</evidence>
<dbReference type="Proteomes" id="UP001223588">
    <property type="component" value="Segment"/>
</dbReference>
<name>A0A2U9Q1H2_9VIRU</name>
<reference evidence="1" key="1">
    <citation type="submission" date="2018-04" db="EMBL/GenBank/DDBJ databases">
        <title>Adomaviruses: an emerging virus family provides insights into DNA virus evolution.</title>
        <authorList>
            <person name="Welch N.L."/>
            <person name="Yutin N."/>
            <person name="Dill J.A."/>
            <person name="Camus A.C."/>
            <person name="Pang Y.-Y.S."/>
            <person name="Schiller J.T."/>
            <person name="Pipas J.M."/>
            <person name="An P."/>
            <person name="Delwart E."/>
            <person name="Koda S."/>
            <person name="Subramaniam K."/>
            <person name="Waltzek T.B."/>
            <person name="Bian C."/>
            <person name="Shi Q."/>
            <person name="Ruan Z."/>
            <person name="Koonin E.V."/>
            <person name="Buck C.B."/>
            <person name="Ng T.F.F."/>
        </authorList>
    </citation>
    <scope>NUCLEOTIDE SEQUENCE</scope>
</reference>
<dbReference type="EMBL" id="MH282863">
    <property type="protein sequence ID" value="AWT58079.1"/>
    <property type="molecule type" value="Genomic_DNA"/>
</dbReference>
<proteinExistence type="predicted"/>
<protein>
    <submittedName>
        <fullName evidence="1">LO5</fullName>
    </submittedName>
</protein>
<sequence length="279" mass="31331">MFHLKQFQNYYDIKPGECPRDFFVIFDDTPGKNRAICRFDHPFIVHLGANGKRNVGVSVSQISLANAPMNISAKNHTSMFFIGEDKKKITLRDGYYESMKQFITEVQLQADASGGNFDLSFDHLGYCTYSGSQPVFFPVAFKDELIPDNHVVRLGFSKNLTDTDEEAHLTEIEGFSCLRIENSTKAIGLGDFFGPFADALLTCDQAIFTKETQKVLGVFGLACRPSRSYFQSVAQPKFRALHESAEISELTFSLRDRFNREIDFVAGTPCATVNLMHLG</sequence>
<evidence type="ECO:0000313" key="2">
    <source>
        <dbReference type="Proteomes" id="UP001223588"/>
    </source>
</evidence>
<organism evidence="1 2">
    <name type="scientific">Arowana adomavirus</name>
    <dbReference type="NCBI Taxonomy" id="2219223"/>
    <lineage>
        <taxon>Viruses</taxon>
        <taxon>Adomaviruses</taxon>
    </lineage>
</organism>